<keyword evidence="1 3" id="KW-0732">Signal</keyword>
<feature type="coiled-coil region" evidence="2">
    <location>
        <begin position="185"/>
        <end position="261"/>
    </location>
</feature>
<feature type="signal peptide" evidence="3">
    <location>
        <begin position="1"/>
        <end position="21"/>
    </location>
</feature>
<accession>A0A8J3YW17</accession>
<dbReference type="SUPFAM" id="SSF51261">
    <property type="entry name" value="Duplicated hybrid motif"/>
    <property type="match status" value="1"/>
</dbReference>
<organism evidence="5 6">
    <name type="scientific">Virgisporangium aurantiacum</name>
    <dbReference type="NCBI Taxonomy" id="175570"/>
    <lineage>
        <taxon>Bacteria</taxon>
        <taxon>Bacillati</taxon>
        <taxon>Actinomycetota</taxon>
        <taxon>Actinomycetes</taxon>
        <taxon>Micromonosporales</taxon>
        <taxon>Micromonosporaceae</taxon>
        <taxon>Virgisporangium</taxon>
    </lineage>
</organism>
<feature type="domain" description="M23ase beta-sheet core" evidence="4">
    <location>
        <begin position="309"/>
        <end position="407"/>
    </location>
</feature>
<gene>
    <name evidence="5" type="ORF">Vau01_004850</name>
</gene>
<dbReference type="EMBL" id="BOPG01000003">
    <property type="protein sequence ID" value="GIJ52969.1"/>
    <property type="molecule type" value="Genomic_DNA"/>
</dbReference>
<dbReference type="Pfam" id="PF01551">
    <property type="entry name" value="Peptidase_M23"/>
    <property type="match status" value="1"/>
</dbReference>
<evidence type="ECO:0000256" key="2">
    <source>
        <dbReference type="SAM" id="Coils"/>
    </source>
</evidence>
<dbReference type="Gene3D" id="2.70.70.10">
    <property type="entry name" value="Glucose Permease (Domain IIA)"/>
    <property type="match status" value="1"/>
</dbReference>
<feature type="coiled-coil region" evidence="2">
    <location>
        <begin position="69"/>
        <end position="103"/>
    </location>
</feature>
<evidence type="ECO:0000313" key="5">
    <source>
        <dbReference type="EMBL" id="GIJ52969.1"/>
    </source>
</evidence>
<dbReference type="CDD" id="cd12797">
    <property type="entry name" value="M23_peptidase"/>
    <property type="match status" value="1"/>
</dbReference>
<comment type="caution">
    <text evidence="5">The sequence shown here is derived from an EMBL/GenBank/DDBJ whole genome shotgun (WGS) entry which is preliminary data.</text>
</comment>
<name>A0A8J3YW17_9ACTN</name>
<proteinExistence type="predicted"/>
<dbReference type="GO" id="GO:0004222">
    <property type="term" value="F:metalloendopeptidase activity"/>
    <property type="evidence" value="ECO:0007669"/>
    <property type="project" value="TreeGrafter"/>
</dbReference>
<evidence type="ECO:0000256" key="1">
    <source>
        <dbReference type="ARBA" id="ARBA00022729"/>
    </source>
</evidence>
<evidence type="ECO:0000256" key="3">
    <source>
        <dbReference type="SAM" id="SignalP"/>
    </source>
</evidence>
<dbReference type="AlphaFoldDB" id="A0A8J3YW17"/>
<dbReference type="Proteomes" id="UP000612585">
    <property type="component" value="Unassembled WGS sequence"/>
</dbReference>
<dbReference type="PANTHER" id="PTHR21666">
    <property type="entry name" value="PEPTIDASE-RELATED"/>
    <property type="match status" value="1"/>
</dbReference>
<dbReference type="RefSeq" id="WP_203986534.1">
    <property type="nucleotide sequence ID" value="NZ_BOPG01000003.1"/>
</dbReference>
<feature type="chain" id="PRO_5035200246" description="M23ase beta-sheet core domain-containing protein" evidence="3">
    <location>
        <begin position="22"/>
        <end position="416"/>
    </location>
</feature>
<dbReference type="InterPro" id="IPR050570">
    <property type="entry name" value="Cell_wall_metabolism_enzyme"/>
</dbReference>
<sequence>MLRALLIVVAGAVLLAAPAAANPDDDKARVDRELSAASEDLTTATAKAQKAATDYAIAVGSLPAAETAAAEAAGQVVAAEAAARRAQREVEAARSEQAKADAVLAAAAAGVDEARGGVAQFVNATYRGGGVALLDSLVTAHSPNEFAVRIGYLDKVAENRHTAVEALVRARGVAREQRGVAGLASHRAQEAAEAAERALERSKAAAAAAAAATERVKGLIAQRESAVAAANEERGAVLAKYNQLQEESARVAAELRAVAARKPPSAGPSGGGGALPVVTSGAFLTMPVHGRKTSNFGRRFHPLFHYWRLHTGMDLGAGMGAAIVAAADGEVVRAGYSGGSGNYTCVYHGRYQGDAISTCYAHQSQILVHPGQQVRRGQLIGRVGSTGTSTGPHLHFEVRLDGNPVDPARWLPSCLC</sequence>
<protein>
    <recommendedName>
        <fullName evidence="4">M23ase beta-sheet core domain-containing protein</fullName>
    </recommendedName>
</protein>
<reference evidence="5" key="1">
    <citation type="submission" date="2021-01" db="EMBL/GenBank/DDBJ databases">
        <title>Whole genome shotgun sequence of Virgisporangium aurantiacum NBRC 16421.</title>
        <authorList>
            <person name="Komaki H."/>
            <person name="Tamura T."/>
        </authorList>
    </citation>
    <scope>NUCLEOTIDE SEQUENCE</scope>
    <source>
        <strain evidence="5">NBRC 16421</strain>
    </source>
</reference>
<keyword evidence="2" id="KW-0175">Coiled coil</keyword>
<dbReference type="InterPro" id="IPR016047">
    <property type="entry name" value="M23ase_b-sheet_dom"/>
</dbReference>
<dbReference type="Gene3D" id="6.10.250.3150">
    <property type="match status" value="1"/>
</dbReference>
<dbReference type="InterPro" id="IPR011055">
    <property type="entry name" value="Dup_hybrid_motif"/>
</dbReference>
<dbReference type="PANTHER" id="PTHR21666:SF289">
    <property type="entry name" value="L-ALA--D-GLU ENDOPEPTIDASE"/>
    <property type="match status" value="1"/>
</dbReference>
<evidence type="ECO:0000259" key="4">
    <source>
        <dbReference type="Pfam" id="PF01551"/>
    </source>
</evidence>
<keyword evidence="6" id="KW-1185">Reference proteome</keyword>
<evidence type="ECO:0000313" key="6">
    <source>
        <dbReference type="Proteomes" id="UP000612585"/>
    </source>
</evidence>